<evidence type="ECO:0000256" key="1">
    <source>
        <dbReference type="ARBA" id="ARBA00022754"/>
    </source>
</evidence>
<dbReference type="GO" id="GO:0005882">
    <property type="term" value="C:intermediate filament"/>
    <property type="evidence" value="ECO:0007669"/>
    <property type="project" value="UniProtKB-KW"/>
</dbReference>
<feature type="coiled-coil region" evidence="3">
    <location>
        <begin position="9"/>
        <end position="78"/>
    </location>
</feature>
<dbReference type="PANTHER" id="PTHR14516">
    <property type="entry name" value="1-PYRROLINE-5-CARBOXYLATE DEHYDROGENASE FAMILY MEMBER"/>
    <property type="match status" value="1"/>
</dbReference>
<proteinExistence type="predicted"/>
<dbReference type="Pfam" id="PF00038">
    <property type="entry name" value="Filament"/>
    <property type="match status" value="1"/>
</dbReference>
<evidence type="ECO:0000256" key="3">
    <source>
        <dbReference type="SAM" id="Coils"/>
    </source>
</evidence>
<feature type="compositionally biased region" description="Low complexity" evidence="4">
    <location>
        <begin position="272"/>
        <end position="284"/>
    </location>
</feature>
<evidence type="ECO:0000256" key="4">
    <source>
        <dbReference type="SAM" id="MobiDB-lite"/>
    </source>
</evidence>
<sequence length="304" mass="35114">QIDTITPEIRALYNVLAKVKRERDEYKRRWEEELAKRMNLQTMVDTLQEAAQEAEAIQEEMNEKIERLKAELVVFKGLMSDVSATSCRRARLCWDGLPLTSISSFPGQVVPKKKERKVASDDDISEQDGEVNRFSDDEVGSMNITDEMKRMFNQLRETFDFDDDCDSLTWEENEDTLLLWEDFTNCNPTIDLQGEQEENLGNLIHETESFFKTRDKEYQETIGQIELELATAKSDMNRHLHEYMEMCSMKRGLDVQMETCRRLIKGSADRNSPSPSSVASSDSGSTDEIQDEFEREADVEPMVS</sequence>
<dbReference type="InterPro" id="IPR039008">
    <property type="entry name" value="IF_rod_dom"/>
</dbReference>
<dbReference type="PANTHER" id="PTHR14516:SF1">
    <property type="entry name" value="INTERMEDIATE FILAMENT FAMILY ORPHAN 2"/>
    <property type="match status" value="1"/>
</dbReference>
<dbReference type="AlphaFoldDB" id="A0A452V4D2"/>
<reference evidence="6" key="1">
    <citation type="submission" date="2019-03" db="UniProtKB">
        <authorList>
            <consortium name="Ensembl"/>
        </authorList>
    </citation>
    <scope>IDENTIFICATION</scope>
</reference>
<dbReference type="OMA" id="MNLQAMV"/>
<dbReference type="PROSITE" id="PS51842">
    <property type="entry name" value="IF_ROD_2"/>
    <property type="match status" value="1"/>
</dbReference>
<dbReference type="GeneTree" id="ENSGT00510000046803"/>
<accession>A0A452V4D2</accession>
<evidence type="ECO:0000256" key="2">
    <source>
        <dbReference type="ARBA" id="ARBA00023054"/>
    </source>
</evidence>
<evidence type="ECO:0000313" key="6">
    <source>
        <dbReference type="Ensembl" id="ENSUMAP00000028337"/>
    </source>
</evidence>
<feature type="region of interest" description="Disordered" evidence="4">
    <location>
        <begin position="265"/>
        <end position="304"/>
    </location>
</feature>
<keyword evidence="2 3" id="KW-0175">Coiled coil</keyword>
<protein>
    <submittedName>
        <fullName evidence="6">Intermediate filament family orphan 2</fullName>
    </submittedName>
</protein>
<dbReference type="Gene3D" id="1.20.5.170">
    <property type="match status" value="1"/>
</dbReference>
<organism evidence="6">
    <name type="scientific">Ursus maritimus</name>
    <name type="common">Polar bear</name>
    <name type="synonym">Thalarctos maritimus</name>
    <dbReference type="NCBI Taxonomy" id="29073"/>
    <lineage>
        <taxon>Eukaryota</taxon>
        <taxon>Metazoa</taxon>
        <taxon>Chordata</taxon>
        <taxon>Craniata</taxon>
        <taxon>Vertebrata</taxon>
        <taxon>Euteleostomi</taxon>
        <taxon>Mammalia</taxon>
        <taxon>Eutheria</taxon>
        <taxon>Laurasiatheria</taxon>
        <taxon>Carnivora</taxon>
        <taxon>Caniformia</taxon>
        <taxon>Ursidae</taxon>
        <taxon>Ursus</taxon>
    </lineage>
</organism>
<dbReference type="SUPFAM" id="SSF64593">
    <property type="entry name" value="Intermediate filament protein, coiled coil region"/>
    <property type="match status" value="1"/>
</dbReference>
<gene>
    <name evidence="6" type="primary">IFFO2</name>
</gene>
<evidence type="ECO:0000259" key="5">
    <source>
        <dbReference type="PROSITE" id="PS51842"/>
    </source>
</evidence>
<keyword evidence="1" id="KW-0403">Intermediate filament</keyword>
<name>A0A452V4D2_URSMA</name>
<feature type="domain" description="IF rod" evidence="5">
    <location>
        <begin position="1"/>
        <end position="271"/>
    </location>
</feature>
<feature type="compositionally biased region" description="Acidic residues" evidence="4">
    <location>
        <begin position="288"/>
        <end position="304"/>
    </location>
</feature>
<dbReference type="Ensembl" id="ENSUMAT00000033529.1">
    <property type="protein sequence ID" value="ENSUMAP00000028337.1"/>
    <property type="gene ID" value="ENSUMAG00000020595.1"/>
</dbReference>